<organism evidence="2 3">
    <name type="scientific">Sulfuritalea hydrogenivorans sk43H</name>
    <dbReference type="NCBI Taxonomy" id="1223802"/>
    <lineage>
        <taxon>Bacteria</taxon>
        <taxon>Pseudomonadati</taxon>
        <taxon>Pseudomonadota</taxon>
        <taxon>Betaproteobacteria</taxon>
        <taxon>Nitrosomonadales</taxon>
        <taxon>Sterolibacteriaceae</taxon>
        <taxon>Sulfuritalea</taxon>
    </lineage>
</organism>
<accession>W0SCM6</accession>
<dbReference type="RefSeq" id="WP_148312858.1">
    <property type="nucleotide sequence ID" value="NZ_AP012547.1"/>
</dbReference>
<dbReference type="Proteomes" id="UP000031637">
    <property type="component" value="Chromosome"/>
</dbReference>
<gene>
    <name evidence="2" type="ORF">SUTH_01159</name>
</gene>
<proteinExistence type="predicted"/>
<protein>
    <submittedName>
        <fullName evidence="2">Uncharacterized protein</fullName>
    </submittedName>
</protein>
<evidence type="ECO:0000313" key="2">
    <source>
        <dbReference type="EMBL" id="BAO28959.1"/>
    </source>
</evidence>
<evidence type="ECO:0000313" key="3">
    <source>
        <dbReference type="Proteomes" id="UP000031637"/>
    </source>
</evidence>
<sequence length="118" mass="12348">MKQSIRLIILLSLAAALPASAEDLEAGLAAVRQLGTLNGQALACAEKDAAAHAKVLMLAHAPKTQRFGTAYEEATQEGYLTQTRSAVACPDARSLAGRIDEVAQRLRTALPAAQPVAK</sequence>
<dbReference type="HOGENOM" id="CLU_2068280_0_0_4"/>
<feature type="chain" id="PRO_5004794872" evidence="1">
    <location>
        <begin position="22"/>
        <end position="118"/>
    </location>
</feature>
<reference evidence="2 3" key="1">
    <citation type="journal article" date="2014" name="Syst. Appl. Microbiol.">
        <title>Complete genomes of freshwater sulfur oxidizers Sulfuricella denitrificans skB26 and Sulfuritalea hydrogenivorans sk43H: genetic insights into the sulfur oxidation pathway of betaproteobacteria.</title>
        <authorList>
            <person name="Watanabe T."/>
            <person name="Kojima H."/>
            <person name="Fukui M."/>
        </authorList>
    </citation>
    <scope>NUCLEOTIDE SEQUENCE [LARGE SCALE GENOMIC DNA]</scope>
    <source>
        <strain evidence="2">DSM22779</strain>
    </source>
</reference>
<dbReference type="KEGG" id="shd:SUTH_01159"/>
<dbReference type="STRING" id="1223802.SUTH_01159"/>
<evidence type="ECO:0000256" key="1">
    <source>
        <dbReference type="SAM" id="SignalP"/>
    </source>
</evidence>
<keyword evidence="1" id="KW-0732">Signal</keyword>
<name>W0SCM6_9PROT</name>
<dbReference type="AlphaFoldDB" id="W0SCM6"/>
<dbReference type="OrthoDB" id="5769048at2"/>
<keyword evidence="3" id="KW-1185">Reference proteome</keyword>
<feature type="signal peptide" evidence="1">
    <location>
        <begin position="1"/>
        <end position="21"/>
    </location>
</feature>
<dbReference type="EMBL" id="AP012547">
    <property type="protein sequence ID" value="BAO28959.1"/>
    <property type="molecule type" value="Genomic_DNA"/>
</dbReference>